<dbReference type="Proteomes" id="UP000053477">
    <property type="component" value="Unassembled WGS sequence"/>
</dbReference>
<keyword evidence="2" id="KW-1133">Transmembrane helix</keyword>
<accession>A0A0H2RIW3</accession>
<feature type="domain" description="DUF6533" evidence="3">
    <location>
        <begin position="28"/>
        <end position="72"/>
    </location>
</feature>
<reference evidence="4 5" key="1">
    <citation type="submission" date="2015-04" db="EMBL/GenBank/DDBJ databases">
        <title>Complete genome sequence of Schizopora paradoxa KUC8140, a cosmopolitan wood degrader in East Asia.</title>
        <authorList>
            <consortium name="DOE Joint Genome Institute"/>
            <person name="Min B."/>
            <person name="Park H."/>
            <person name="Jang Y."/>
            <person name="Kim J.-J."/>
            <person name="Kim K.H."/>
            <person name="Pangilinan J."/>
            <person name="Lipzen A."/>
            <person name="Riley R."/>
            <person name="Grigoriev I.V."/>
            <person name="Spatafora J.W."/>
            <person name="Choi I.-G."/>
        </authorList>
    </citation>
    <scope>NUCLEOTIDE SEQUENCE [LARGE SCALE GENOMIC DNA]</scope>
    <source>
        <strain evidence="4 5">KUC8140</strain>
    </source>
</reference>
<feature type="transmembrane region" description="Helical" evidence="2">
    <location>
        <begin position="178"/>
        <end position="197"/>
    </location>
</feature>
<evidence type="ECO:0000313" key="5">
    <source>
        <dbReference type="Proteomes" id="UP000053477"/>
    </source>
</evidence>
<dbReference type="InterPro" id="IPR045340">
    <property type="entry name" value="DUF6533"/>
</dbReference>
<name>A0A0H2RIW3_9AGAM</name>
<feature type="transmembrane region" description="Helical" evidence="2">
    <location>
        <begin position="103"/>
        <end position="123"/>
    </location>
</feature>
<feature type="transmembrane region" description="Helical" evidence="2">
    <location>
        <begin position="62"/>
        <end position="83"/>
    </location>
</feature>
<feature type="transmembrane region" description="Helical" evidence="2">
    <location>
        <begin position="135"/>
        <end position="158"/>
    </location>
</feature>
<feature type="transmembrane region" description="Helical" evidence="2">
    <location>
        <begin position="20"/>
        <end position="42"/>
    </location>
</feature>
<organism evidence="4 5">
    <name type="scientific">Schizopora paradoxa</name>
    <dbReference type="NCBI Taxonomy" id="27342"/>
    <lineage>
        <taxon>Eukaryota</taxon>
        <taxon>Fungi</taxon>
        <taxon>Dikarya</taxon>
        <taxon>Basidiomycota</taxon>
        <taxon>Agaricomycotina</taxon>
        <taxon>Agaricomycetes</taxon>
        <taxon>Hymenochaetales</taxon>
        <taxon>Schizoporaceae</taxon>
        <taxon>Schizopora</taxon>
    </lineage>
</organism>
<feature type="region of interest" description="Disordered" evidence="1">
    <location>
        <begin position="422"/>
        <end position="441"/>
    </location>
</feature>
<dbReference type="AlphaFoldDB" id="A0A0H2RIW3"/>
<feature type="transmembrane region" description="Helical" evidence="2">
    <location>
        <begin position="246"/>
        <end position="264"/>
    </location>
</feature>
<gene>
    <name evidence="4" type="ORF">SCHPADRAFT_891320</name>
</gene>
<protein>
    <recommendedName>
        <fullName evidence="3">DUF6533 domain-containing protein</fullName>
    </recommendedName>
</protein>
<keyword evidence="2" id="KW-0472">Membrane</keyword>
<evidence type="ECO:0000313" key="4">
    <source>
        <dbReference type="EMBL" id="KLO11789.1"/>
    </source>
</evidence>
<proteinExistence type="predicted"/>
<evidence type="ECO:0000259" key="3">
    <source>
        <dbReference type="Pfam" id="PF20151"/>
    </source>
</evidence>
<dbReference type="InParanoid" id="A0A0H2RIW3"/>
<dbReference type="OrthoDB" id="3242376at2759"/>
<evidence type="ECO:0000256" key="2">
    <source>
        <dbReference type="SAM" id="Phobius"/>
    </source>
</evidence>
<dbReference type="EMBL" id="KQ085992">
    <property type="protein sequence ID" value="KLO11789.1"/>
    <property type="molecule type" value="Genomic_DNA"/>
</dbReference>
<keyword evidence="2" id="KW-0812">Transmembrane</keyword>
<dbReference type="PROSITE" id="PS51257">
    <property type="entry name" value="PROKAR_LIPOPROTEIN"/>
    <property type="match status" value="1"/>
</dbReference>
<evidence type="ECO:0000256" key="1">
    <source>
        <dbReference type="SAM" id="MobiDB-lite"/>
    </source>
</evidence>
<keyword evidence="5" id="KW-1185">Reference proteome</keyword>
<dbReference type="Pfam" id="PF20151">
    <property type="entry name" value="DUF6533"/>
    <property type="match status" value="1"/>
</dbReference>
<sequence length="441" mass="49558">MIKGIPVSVSSTNSISEENLRFMFIQAYIGFACYTILIYDILLTLSDEIRYMWQWRKGLYPYLIFLNRYIPPFAFMVQLISYQSPSFTPSRFALMDFKVCMHFVRYEGAIHCIIVSNAGLIMMIRTVLLYGKNRWVAGILGILWSLQIGTLAFFLSGGQKGPEGCVLVYKESLGVLDVLSYIFALIFDTVVLGMTIFRVHGLRQVLDQNAAHTPVTGRGPHNRTAERSGSLPKHVYLNTLMQQQTVVYFCVISLTNLVFSIMMATSPLGIRSVAGQAAELLTVTITSRLCIDIRKAGENPSVVSDGANRFARTRTASPMIFSENEEIEMAEFQRETLGGARDRCLQQETVDSFFTAHEEAQRYAADHDRRHQCINKNTWRVTKIQLNADRSLVEGSTKSHRRFCPPVPSELLVETQAARNATIPNGNGNYAPSLEKTGGCR</sequence>